<keyword evidence="6" id="KW-1185">Reference proteome</keyword>
<evidence type="ECO:0000313" key="5">
    <source>
        <dbReference type="EMBL" id="KAL1890638.1"/>
    </source>
</evidence>
<keyword evidence="3" id="KW-0560">Oxidoreductase</keyword>
<dbReference type="PANTHER" id="PTHR43180:SF16">
    <property type="entry name" value="BACILYSIN BIOSYNTHESIS OXIDOREDUCTASE BACC"/>
    <property type="match status" value="1"/>
</dbReference>
<evidence type="ECO:0000256" key="2">
    <source>
        <dbReference type="ARBA" id="ARBA00022857"/>
    </source>
</evidence>
<evidence type="ECO:0008006" key="7">
    <source>
        <dbReference type="Google" id="ProtNLM"/>
    </source>
</evidence>
<accession>A0ABR3YRZ9</accession>
<evidence type="ECO:0000256" key="3">
    <source>
        <dbReference type="ARBA" id="ARBA00023002"/>
    </source>
</evidence>
<evidence type="ECO:0000256" key="1">
    <source>
        <dbReference type="ARBA" id="ARBA00006484"/>
    </source>
</evidence>
<dbReference type="EMBL" id="JAWCUI010000060">
    <property type="protein sequence ID" value="KAL1890638.1"/>
    <property type="molecule type" value="Genomic_DNA"/>
</dbReference>
<keyword evidence="2" id="KW-0521">NADP</keyword>
<comment type="caution">
    <text evidence="5">The sequence shown here is derived from an EMBL/GenBank/DDBJ whole genome shotgun (WGS) entry which is preliminary data.</text>
</comment>
<feature type="region of interest" description="Disordered" evidence="4">
    <location>
        <begin position="1"/>
        <end position="23"/>
    </location>
</feature>
<dbReference type="SUPFAM" id="SSF51735">
    <property type="entry name" value="NAD(P)-binding Rossmann-fold domains"/>
    <property type="match status" value="1"/>
</dbReference>
<protein>
    <recommendedName>
        <fullName evidence="7">Bacilysin biosynthesis oxidoreductase</fullName>
    </recommendedName>
</protein>
<dbReference type="PROSITE" id="PS00061">
    <property type="entry name" value="ADH_SHORT"/>
    <property type="match status" value="1"/>
</dbReference>
<dbReference type="Proteomes" id="UP001583186">
    <property type="component" value="Unassembled WGS sequence"/>
</dbReference>
<dbReference type="InterPro" id="IPR036291">
    <property type="entry name" value="NAD(P)-bd_dom_sf"/>
</dbReference>
<sequence>MPFSEFNPIREAVRQSPPLDTSAPYGTDSMAGKTILITGGASGFGAAFAHRWAGLGAHIAIGDVNDKAGEALVAELRDTTPGGKYHFYHHCDVTNWDSQAAFFKAAVEHSATGSVHVVVPNAGIADSNSPANQRGFENPAPYKGPDGVIDESMGPRAPRMPVADVNVTGVLYTVHLAMYWLPRNDGKDRLILFLSSIAGLISLPGQSLYTMSKHAVTGLFRALRGTSHVHNGLRVNMLCPYFAETNILPTSGVVILAGSGKTKVDDVVEAGTRFVADQSIAGRAVVIGPRFLLERNGKRVNGTQDLVAAEDGSITVAGEPADGEGDASQAIWECYGHDYENCEVFVDRYVRLLNLLTLARGWIGWVSDLVGVFWRGKPAQKKKQA</sequence>
<comment type="similarity">
    <text evidence="1">Belongs to the short-chain dehydrogenases/reductases (SDR) family.</text>
</comment>
<dbReference type="Pfam" id="PF00106">
    <property type="entry name" value="adh_short"/>
    <property type="match status" value="1"/>
</dbReference>
<evidence type="ECO:0000313" key="6">
    <source>
        <dbReference type="Proteomes" id="UP001583186"/>
    </source>
</evidence>
<name>A0ABR3YRZ9_9PEZI</name>
<organism evidence="5 6">
    <name type="scientific">Sporothrix stenoceras</name>
    <dbReference type="NCBI Taxonomy" id="5173"/>
    <lineage>
        <taxon>Eukaryota</taxon>
        <taxon>Fungi</taxon>
        <taxon>Dikarya</taxon>
        <taxon>Ascomycota</taxon>
        <taxon>Pezizomycotina</taxon>
        <taxon>Sordariomycetes</taxon>
        <taxon>Sordariomycetidae</taxon>
        <taxon>Ophiostomatales</taxon>
        <taxon>Ophiostomataceae</taxon>
        <taxon>Sporothrix</taxon>
    </lineage>
</organism>
<gene>
    <name evidence="5" type="ORF">Sste5346_008154</name>
</gene>
<dbReference type="InterPro" id="IPR020904">
    <property type="entry name" value="Sc_DH/Rdtase_CS"/>
</dbReference>
<evidence type="ECO:0000256" key="4">
    <source>
        <dbReference type="SAM" id="MobiDB-lite"/>
    </source>
</evidence>
<proteinExistence type="inferred from homology"/>
<dbReference type="Gene3D" id="3.40.50.720">
    <property type="entry name" value="NAD(P)-binding Rossmann-like Domain"/>
    <property type="match status" value="1"/>
</dbReference>
<dbReference type="PANTHER" id="PTHR43180">
    <property type="entry name" value="3-OXOACYL-(ACYL-CARRIER-PROTEIN) REDUCTASE (AFU_ORTHOLOGUE AFUA_6G11210)"/>
    <property type="match status" value="1"/>
</dbReference>
<dbReference type="InterPro" id="IPR002347">
    <property type="entry name" value="SDR_fam"/>
</dbReference>
<reference evidence="5 6" key="1">
    <citation type="journal article" date="2024" name="IMA Fungus">
        <title>IMA Genome - F19 : A genome assembly and annotation guide to empower mycologists, including annotated draft genome sequences of Ceratocystis pirilliformis, Diaporthe australafricana, Fusarium ophioides, Paecilomyces lecythidis, and Sporothrix stenoceras.</title>
        <authorList>
            <person name="Aylward J."/>
            <person name="Wilson A.M."/>
            <person name="Visagie C.M."/>
            <person name="Spraker J."/>
            <person name="Barnes I."/>
            <person name="Buitendag C."/>
            <person name="Ceriani C."/>
            <person name="Del Mar Angel L."/>
            <person name="du Plessis D."/>
            <person name="Fuchs T."/>
            <person name="Gasser K."/>
            <person name="Kramer D."/>
            <person name="Li W."/>
            <person name="Munsamy K."/>
            <person name="Piso A."/>
            <person name="Price J.L."/>
            <person name="Sonnekus B."/>
            <person name="Thomas C."/>
            <person name="van der Nest A."/>
            <person name="van Dijk A."/>
            <person name="van Heerden A."/>
            <person name="van Vuuren N."/>
            <person name="Yilmaz N."/>
            <person name="Duong T.A."/>
            <person name="van der Merwe N.A."/>
            <person name="Wingfield M.J."/>
            <person name="Wingfield B.D."/>
        </authorList>
    </citation>
    <scope>NUCLEOTIDE SEQUENCE [LARGE SCALE GENOMIC DNA]</scope>
    <source>
        <strain evidence="5 6">CMW 5346</strain>
    </source>
</reference>
<dbReference type="PRINTS" id="PR00081">
    <property type="entry name" value="GDHRDH"/>
</dbReference>